<evidence type="ECO:0000256" key="7">
    <source>
        <dbReference type="ARBA" id="ARBA00022989"/>
    </source>
</evidence>
<feature type="region of interest" description="Disordered" evidence="10">
    <location>
        <begin position="322"/>
        <end position="383"/>
    </location>
</feature>
<evidence type="ECO:0000256" key="11">
    <source>
        <dbReference type="SAM" id="Phobius"/>
    </source>
</evidence>
<sequence>MPRLETSPTRPSSAGFSLSPSDWTRRVDVRALLARARGLPRELVHRYHKLGRKGKYDDAQIDSGNSADARYAMSCTPAHPTFVPRFITFMHILMLALVIIVTPTGIGRFFTNLALRLKEMGWKGMVLCCLFSILSSHPPLFGFMGSLTLIGFTYGVWPGFLLSFISSMLGAGLSFLSVRAFFLGYISKNDKWDAFGHVMRAKGLPLVIMIRYCPIPWNIGNGLFASIESVKFWQFMLANLLIQPRLLIPVFIGSRLTSLASDVHDPLQTWLNLLSIAISTTISLVTGIVIYRLTLEQMRKLKNEEGELAAEYVEEDALLGELSDSDDEGDGIRRSGRSGGREEAELLTADQAERGRGGGAGAGGGRRDGKMVRRTSGSDFSDN</sequence>
<dbReference type="GO" id="GO:0000139">
    <property type="term" value="C:Golgi membrane"/>
    <property type="evidence" value="ECO:0007669"/>
    <property type="project" value="UniProtKB-SubCell"/>
</dbReference>
<keyword evidence="6 11" id="KW-0812">Transmembrane</keyword>
<dbReference type="InterPro" id="IPR032816">
    <property type="entry name" value="VTT_dom"/>
</dbReference>
<dbReference type="EMBL" id="KI669498">
    <property type="protein sequence ID" value="OCF35588.1"/>
    <property type="molecule type" value="Genomic_DNA"/>
</dbReference>
<proteinExistence type="inferred from homology"/>
<comment type="similarity">
    <text evidence="3">Belongs to the TVP38/TMEM64 family.</text>
</comment>
<accession>A0A1B9GX26</accession>
<feature type="transmembrane region" description="Helical" evidence="11">
    <location>
        <begin position="272"/>
        <end position="293"/>
    </location>
</feature>
<feature type="transmembrane region" description="Helical" evidence="11">
    <location>
        <begin position="127"/>
        <end position="154"/>
    </location>
</feature>
<gene>
    <name evidence="13" type="ORF">I316_02643</name>
</gene>
<dbReference type="Pfam" id="PF09335">
    <property type="entry name" value="VTT_dom"/>
    <property type="match status" value="1"/>
</dbReference>
<feature type="domain" description="VTT" evidence="12">
    <location>
        <begin position="147"/>
        <end position="254"/>
    </location>
</feature>
<dbReference type="InterPro" id="IPR051076">
    <property type="entry name" value="Golgi_membrane_TVP38/TMEM64"/>
</dbReference>
<keyword evidence="14" id="KW-1185">Reference proteome</keyword>
<keyword evidence="7 11" id="KW-1133">Transmembrane helix</keyword>
<feature type="transmembrane region" description="Helical" evidence="11">
    <location>
        <begin position="160"/>
        <end position="182"/>
    </location>
</feature>
<evidence type="ECO:0000256" key="2">
    <source>
        <dbReference type="ARBA" id="ARBA00004653"/>
    </source>
</evidence>
<dbReference type="OrthoDB" id="166803at2759"/>
<reference evidence="13 14" key="1">
    <citation type="submission" date="2013-07" db="EMBL/GenBank/DDBJ databases">
        <title>The Genome Sequence of Cryptococcus heveanensis BCC8398.</title>
        <authorList>
            <consortium name="The Broad Institute Genome Sequencing Platform"/>
            <person name="Cuomo C."/>
            <person name="Litvintseva A."/>
            <person name="Chen Y."/>
            <person name="Heitman J."/>
            <person name="Sun S."/>
            <person name="Springer D."/>
            <person name="Dromer F."/>
            <person name="Young S.K."/>
            <person name="Zeng Q."/>
            <person name="Gargeya S."/>
            <person name="Fitzgerald M."/>
            <person name="Abouelleil A."/>
            <person name="Alvarado L."/>
            <person name="Berlin A.M."/>
            <person name="Chapman S.B."/>
            <person name="Dewar J."/>
            <person name="Goldberg J."/>
            <person name="Griggs A."/>
            <person name="Gujja S."/>
            <person name="Hansen M."/>
            <person name="Howarth C."/>
            <person name="Imamovic A."/>
            <person name="Larimer J."/>
            <person name="McCowan C."/>
            <person name="Murphy C."/>
            <person name="Pearson M."/>
            <person name="Priest M."/>
            <person name="Roberts A."/>
            <person name="Saif S."/>
            <person name="Shea T."/>
            <person name="Sykes S."/>
            <person name="Wortman J."/>
            <person name="Nusbaum C."/>
            <person name="Birren B."/>
        </authorList>
    </citation>
    <scope>NUCLEOTIDE SEQUENCE [LARGE SCALE GENOMIC DNA]</scope>
    <source>
        <strain evidence="13 14">BCC8398</strain>
    </source>
</reference>
<evidence type="ECO:0000256" key="1">
    <source>
        <dbReference type="ARBA" id="ARBA00002978"/>
    </source>
</evidence>
<dbReference type="AlphaFoldDB" id="A0A1B9GX26"/>
<evidence type="ECO:0000256" key="8">
    <source>
        <dbReference type="ARBA" id="ARBA00023034"/>
    </source>
</evidence>
<evidence type="ECO:0000313" key="14">
    <source>
        <dbReference type="Proteomes" id="UP000092666"/>
    </source>
</evidence>
<comment type="function">
    <text evidence="1">Golgi membrane protein involved in vesicular trafficking and spindle migration.</text>
</comment>
<protein>
    <recommendedName>
        <fullName evidence="4">Golgi apparatus membrane protein TVP38</fullName>
    </recommendedName>
    <alternativeName>
        <fullName evidence="5">Golgi apparatus membrane protein tvp38</fullName>
    </alternativeName>
</protein>
<evidence type="ECO:0000256" key="9">
    <source>
        <dbReference type="ARBA" id="ARBA00023136"/>
    </source>
</evidence>
<evidence type="ECO:0000256" key="10">
    <source>
        <dbReference type="SAM" id="MobiDB-lite"/>
    </source>
</evidence>
<feature type="transmembrane region" description="Helical" evidence="11">
    <location>
        <begin position="86"/>
        <end position="106"/>
    </location>
</feature>
<evidence type="ECO:0000256" key="3">
    <source>
        <dbReference type="ARBA" id="ARBA00008640"/>
    </source>
</evidence>
<evidence type="ECO:0000256" key="5">
    <source>
        <dbReference type="ARBA" id="ARBA00020673"/>
    </source>
</evidence>
<reference evidence="14" key="2">
    <citation type="submission" date="2013-12" db="EMBL/GenBank/DDBJ databases">
        <title>Evolution of pathogenesis and genome organization in the Tremellales.</title>
        <authorList>
            <person name="Cuomo C."/>
            <person name="Litvintseva A."/>
            <person name="Heitman J."/>
            <person name="Chen Y."/>
            <person name="Sun S."/>
            <person name="Springer D."/>
            <person name="Dromer F."/>
            <person name="Young S."/>
            <person name="Zeng Q."/>
            <person name="Chapman S."/>
            <person name="Gujja S."/>
            <person name="Saif S."/>
            <person name="Birren B."/>
        </authorList>
    </citation>
    <scope>NUCLEOTIDE SEQUENCE [LARGE SCALE GENOMIC DNA]</scope>
    <source>
        <strain evidence="14">BCC8398</strain>
    </source>
</reference>
<dbReference type="GO" id="GO:0016192">
    <property type="term" value="P:vesicle-mediated transport"/>
    <property type="evidence" value="ECO:0007669"/>
    <property type="project" value="TreeGrafter"/>
</dbReference>
<keyword evidence="8" id="KW-0333">Golgi apparatus</keyword>
<keyword evidence="9 11" id="KW-0472">Membrane</keyword>
<dbReference type="PANTHER" id="PTHR47549:SF1">
    <property type="entry name" value="GOLGI APPARATUS MEMBRANE PROTEIN TVP38"/>
    <property type="match status" value="1"/>
</dbReference>
<dbReference type="PANTHER" id="PTHR47549">
    <property type="entry name" value="GOLGI APPARATUS MEMBRANE PROTEIN TVP38-RELATED"/>
    <property type="match status" value="1"/>
</dbReference>
<evidence type="ECO:0000256" key="4">
    <source>
        <dbReference type="ARBA" id="ARBA00013533"/>
    </source>
</evidence>
<evidence type="ECO:0000259" key="12">
    <source>
        <dbReference type="Pfam" id="PF09335"/>
    </source>
</evidence>
<evidence type="ECO:0000313" key="13">
    <source>
        <dbReference type="EMBL" id="OCF35588.1"/>
    </source>
</evidence>
<evidence type="ECO:0000256" key="6">
    <source>
        <dbReference type="ARBA" id="ARBA00022692"/>
    </source>
</evidence>
<dbReference type="Proteomes" id="UP000092666">
    <property type="component" value="Unassembled WGS sequence"/>
</dbReference>
<organism evidence="13 14">
    <name type="scientific">Kwoniella heveanensis BCC8398</name>
    <dbReference type="NCBI Taxonomy" id="1296120"/>
    <lineage>
        <taxon>Eukaryota</taxon>
        <taxon>Fungi</taxon>
        <taxon>Dikarya</taxon>
        <taxon>Basidiomycota</taxon>
        <taxon>Agaricomycotina</taxon>
        <taxon>Tremellomycetes</taxon>
        <taxon>Tremellales</taxon>
        <taxon>Cryptococcaceae</taxon>
        <taxon>Kwoniella</taxon>
    </lineage>
</organism>
<dbReference type="GO" id="GO:0000022">
    <property type="term" value="P:mitotic spindle elongation"/>
    <property type="evidence" value="ECO:0007669"/>
    <property type="project" value="TreeGrafter"/>
</dbReference>
<dbReference type="STRING" id="1296120.A0A1B9GX26"/>
<comment type="subcellular location">
    <subcellularLocation>
        <location evidence="2">Golgi apparatus membrane</location>
        <topology evidence="2">Multi-pass membrane protein</topology>
    </subcellularLocation>
</comment>
<name>A0A1B9GX26_9TREE</name>